<dbReference type="Proteomes" id="UP000887580">
    <property type="component" value="Unplaced"/>
</dbReference>
<name>A0AC35GG80_9BILA</name>
<evidence type="ECO:0000313" key="1">
    <source>
        <dbReference type="Proteomes" id="UP000887580"/>
    </source>
</evidence>
<protein>
    <submittedName>
        <fullName evidence="2">Uncharacterized protein</fullName>
    </submittedName>
</protein>
<dbReference type="WBParaSite" id="PS1159_v2.g4885.t2">
    <property type="protein sequence ID" value="PS1159_v2.g4885.t2"/>
    <property type="gene ID" value="PS1159_v2.g4885"/>
</dbReference>
<sequence>MKRRNFRVVENARFSNPLKSDGQPFWCGDAEEVNDEDLPVDMDILEKVCSGEKVLCQRPFNKIEFSPFGPIAAMKADDVLFVRDTMLLQILLNLLLVYNQKMI</sequence>
<reference evidence="2" key="1">
    <citation type="submission" date="2022-11" db="UniProtKB">
        <authorList>
            <consortium name="WormBaseParasite"/>
        </authorList>
    </citation>
    <scope>IDENTIFICATION</scope>
</reference>
<organism evidence="1 2">
    <name type="scientific">Panagrolaimus sp. PS1159</name>
    <dbReference type="NCBI Taxonomy" id="55785"/>
    <lineage>
        <taxon>Eukaryota</taxon>
        <taxon>Metazoa</taxon>
        <taxon>Ecdysozoa</taxon>
        <taxon>Nematoda</taxon>
        <taxon>Chromadorea</taxon>
        <taxon>Rhabditida</taxon>
        <taxon>Tylenchina</taxon>
        <taxon>Panagrolaimomorpha</taxon>
        <taxon>Panagrolaimoidea</taxon>
        <taxon>Panagrolaimidae</taxon>
        <taxon>Panagrolaimus</taxon>
    </lineage>
</organism>
<evidence type="ECO:0000313" key="2">
    <source>
        <dbReference type="WBParaSite" id="PS1159_v2.g4885.t2"/>
    </source>
</evidence>
<accession>A0AC35GG80</accession>
<proteinExistence type="predicted"/>